<dbReference type="EMBL" id="JWZT01000019">
    <property type="protein sequence ID" value="KII75158.1"/>
    <property type="molecule type" value="Genomic_DNA"/>
</dbReference>
<proteinExistence type="predicted"/>
<dbReference type="AlphaFoldDB" id="A0A0C2JZS5"/>
<keyword evidence="2" id="KW-1185">Reference proteome</keyword>
<protein>
    <submittedName>
        <fullName evidence="1">Uncharacterized protein</fullName>
    </submittedName>
</protein>
<name>A0A0C2JZS5_THEKT</name>
<accession>A0A0C2JZS5</accession>
<dbReference type="OrthoDB" id="7668193at2759"/>
<dbReference type="Proteomes" id="UP000031668">
    <property type="component" value="Unassembled WGS sequence"/>
</dbReference>
<evidence type="ECO:0000313" key="1">
    <source>
        <dbReference type="EMBL" id="KII75158.1"/>
    </source>
</evidence>
<comment type="caution">
    <text evidence="1">The sequence shown here is derived from an EMBL/GenBank/DDBJ whole genome shotgun (WGS) entry which is preliminary data.</text>
</comment>
<evidence type="ECO:0000313" key="2">
    <source>
        <dbReference type="Proteomes" id="UP000031668"/>
    </source>
</evidence>
<organism evidence="1 2">
    <name type="scientific">Thelohanellus kitauei</name>
    <name type="common">Myxosporean</name>
    <dbReference type="NCBI Taxonomy" id="669202"/>
    <lineage>
        <taxon>Eukaryota</taxon>
        <taxon>Metazoa</taxon>
        <taxon>Cnidaria</taxon>
        <taxon>Myxozoa</taxon>
        <taxon>Myxosporea</taxon>
        <taxon>Bivalvulida</taxon>
        <taxon>Platysporina</taxon>
        <taxon>Myxobolidae</taxon>
        <taxon>Thelohanellus</taxon>
    </lineage>
</organism>
<gene>
    <name evidence="1" type="ORF">RF11_10452</name>
</gene>
<sequence length="103" mass="11993">MKILTRIKSNDLIFTQLSQSEGKTSIELLSIKLHRSVSLLSDAGHLVFFEAQDHPFKEHVCGPLIEAFERFFSSGIHERIFIMDNVRFYKTNKIQTMRQENAH</sequence>
<reference evidence="1 2" key="1">
    <citation type="journal article" date="2014" name="Genome Biol. Evol.">
        <title>The genome of the myxosporean Thelohanellus kitauei shows adaptations to nutrient acquisition within its fish host.</title>
        <authorList>
            <person name="Yang Y."/>
            <person name="Xiong J."/>
            <person name="Zhou Z."/>
            <person name="Huo F."/>
            <person name="Miao W."/>
            <person name="Ran C."/>
            <person name="Liu Y."/>
            <person name="Zhang J."/>
            <person name="Feng J."/>
            <person name="Wang M."/>
            <person name="Wang M."/>
            <person name="Wang L."/>
            <person name="Yao B."/>
        </authorList>
    </citation>
    <scope>NUCLEOTIDE SEQUENCE [LARGE SCALE GENOMIC DNA]</scope>
    <source>
        <strain evidence="1">Wuqing</strain>
    </source>
</reference>